<evidence type="ECO:0000256" key="4">
    <source>
        <dbReference type="SAM" id="Phobius"/>
    </source>
</evidence>
<keyword evidence="4" id="KW-1133">Transmembrane helix</keyword>
<evidence type="ECO:0000256" key="3">
    <source>
        <dbReference type="ARBA" id="ARBA00022679"/>
    </source>
</evidence>
<dbReference type="Gene3D" id="3.90.550.10">
    <property type="entry name" value="Spore Coat Polysaccharide Biosynthesis Protein SpsA, Chain A"/>
    <property type="match status" value="1"/>
</dbReference>
<dbReference type="KEGG" id="lvn:BWR22_02920"/>
<gene>
    <name evidence="6" type="ORF">BWR22_02920</name>
</gene>
<accession>A0AAC9PW11</accession>
<dbReference type="EMBL" id="CP019352">
    <property type="protein sequence ID" value="APX99302.1"/>
    <property type="molecule type" value="Genomic_DNA"/>
</dbReference>
<dbReference type="InterPro" id="IPR001173">
    <property type="entry name" value="Glyco_trans_2-like"/>
</dbReference>
<name>A0AAC9PW11_9FLAO</name>
<evidence type="ECO:0000256" key="2">
    <source>
        <dbReference type="ARBA" id="ARBA00022676"/>
    </source>
</evidence>
<proteinExistence type="inferred from homology"/>
<feature type="transmembrane region" description="Helical" evidence="4">
    <location>
        <begin position="287"/>
        <end position="309"/>
    </location>
</feature>
<protein>
    <submittedName>
        <fullName evidence="6">Glycosyltransferase</fullName>
    </submittedName>
</protein>
<dbReference type="PANTHER" id="PTHR43630:SF1">
    <property type="entry name" value="POLY-BETA-1,6-N-ACETYL-D-GLUCOSAMINE SYNTHASE"/>
    <property type="match status" value="1"/>
</dbReference>
<feature type="transmembrane region" description="Helical" evidence="4">
    <location>
        <begin position="316"/>
        <end position="338"/>
    </location>
</feature>
<feature type="domain" description="Glycosyltransferase 2-like" evidence="5">
    <location>
        <begin position="41"/>
        <end position="180"/>
    </location>
</feature>
<dbReference type="Proteomes" id="UP000187506">
    <property type="component" value="Chromosome"/>
</dbReference>
<keyword evidence="7" id="KW-1185">Reference proteome</keyword>
<evidence type="ECO:0000256" key="1">
    <source>
        <dbReference type="ARBA" id="ARBA00006739"/>
    </source>
</evidence>
<dbReference type="RefSeq" id="WP_076731941.1">
    <property type="nucleotide sequence ID" value="NZ_CP019352.1"/>
</dbReference>
<feature type="transmembrane region" description="Helical" evidence="4">
    <location>
        <begin position="344"/>
        <end position="367"/>
    </location>
</feature>
<dbReference type="InterPro" id="IPR029044">
    <property type="entry name" value="Nucleotide-diphossugar_trans"/>
</dbReference>
<evidence type="ECO:0000313" key="6">
    <source>
        <dbReference type="EMBL" id="APX99302.1"/>
    </source>
</evidence>
<comment type="similarity">
    <text evidence="1">Belongs to the glycosyltransferase 2 family.</text>
</comment>
<dbReference type="GO" id="GO:0016757">
    <property type="term" value="F:glycosyltransferase activity"/>
    <property type="evidence" value="ECO:0007669"/>
    <property type="project" value="UniProtKB-KW"/>
</dbReference>
<organism evidence="6 7">
    <name type="scientific">Lacinutrix venerupis</name>
    <dbReference type="NCBI Taxonomy" id="1486034"/>
    <lineage>
        <taxon>Bacteria</taxon>
        <taxon>Pseudomonadati</taxon>
        <taxon>Bacteroidota</taxon>
        <taxon>Flavobacteriia</taxon>
        <taxon>Flavobacteriales</taxon>
        <taxon>Flavobacteriaceae</taxon>
        <taxon>Lacinutrix</taxon>
    </lineage>
</organism>
<dbReference type="SUPFAM" id="SSF53448">
    <property type="entry name" value="Nucleotide-diphospho-sugar transferases"/>
    <property type="match status" value="1"/>
</dbReference>
<keyword evidence="4" id="KW-0472">Membrane</keyword>
<keyword evidence="2" id="KW-0328">Glycosyltransferase</keyword>
<evidence type="ECO:0000259" key="5">
    <source>
        <dbReference type="Pfam" id="PF00535"/>
    </source>
</evidence>
<dbReference type="CDD" id="cd04192">
    <property type="entry name" value="GT_2_like_e"/>
    <property type="match status" value="1"/>
</dbReference>
<keyword evidence="4" id="KW-0812">Transmembrane</keyword>
<evidence type="ECO:0000313" key="7">
    <source>
        <dbReference type="Proteomes" id="UP000187506"/>
    </source>
</evidence>
<sequence length="379" mass="43378">MITVFTCITILYLALILWLVYGFKKVKHFNAENLKPETKFSVIIPFRNEAKNLPKLLASIKTLNYSKKHYEFIFVDDDSNDNSSQIILNTLSLKDTQIKESNIKVIQNVRISNSPKKDAIVSAIKVAKHNWIVTTDADCVLPKFWLDTLNSFINKKPCKMIVAPVTYHYTNSFLKRFQLLDFLSLIGATIGGFGIGKPFLCNGANLAYKKDLFLELNGFNGNSNIASGDDIFLLQKAIKHNKNDVQFLKSTTAIVKTKAQPTLKSLISQRKRWAAKTSSYNSIFGKLVGLIVFLMNAILVCYFLLFLFGWLQFSPLLYVFIIKSLTDFLLIFKTAHFFKQENELSSFIFSAFIYPFFSVYIACISMFTKYKWKGRTFSK</sequence>
<dbReference type="PANTHER" id="PTHR43630">
    <property type="entry name" value="POLY-BETA-1,6-N-ACETYL-D-GLUCOSAMINE SYNTHASE"/>
    <property type="match status" value="1"/>
</dbReference>
<reference evidence="6 7" key="1">
    <citation type="submission" date="2017-01" db="EMBL/GenBank/DDBJ databases">
        <title>Complete genome of Lacinutrix venerupis DOK2-8 isolated from seawater in Dokdo.</title>
        <authorList>
            <person name="Chi W.-J."/>
            <person name="Kim J.H."/>
        </authorList>
    </citation>
    <scope>NUCLEOTIDE SEQUENCE [LARGE SCALE GENOMIC DNA]</scope>
    <source>
        <strain evidence="6 7">DOK2-8</strain>
    </source>
</reference>
<keyword evidence="3" id="KW-0808">Transferase</keyword>
<dbReference type="AlphaFoldDB" id="A0AAC9PW11"/>
<dbReference type="Pfam" id="PF00535">
    <property type="entry name" value="Glycos_transf_2"/>
    <property type="match status" value="1"/>
</dbReference>